<dbReference type="PANTHER" id="PTHR21310">
    <property type="entry name" value="AMINOGLYCOSIDE PHOSPHOTRANSFERASE-RELATED-RELATED"/>
    <property type="match status" value="1"/>
</dbReference>
<dbReference type="PANTHER" id="PTHR21310:SF15">
    <property type="entry name" value="AMINOGLYCOSIDE PHOSPHOTRANSFERASE DOMAIN-CONTAINING PROTEIN"/>
    <property type="match status" value="1"/>
</dbReference>
<comment type="caution">
    <text evidence="2">The sequence shown here is derived from an EMBL/GenBank/DDBJ whole genome shotgun (WGS) entry which is preliminary data.</text>
</comment>
<dbReference type="Proteomes" id="UP001601521">
    <property type="component" value="Unassembled WGS sequence"/>
</dbReference>
<sequence length="261" mass="28457">MEFSGGWDTVATLVDDRWVERRPRRPEVAAQLLRETRLLPWLAAQLPLRVPVPRVAGENPLVVRHAMIPGRALETPCAEQGFVVGRFLRALHDCPPTAAIEHGSAPSEQTRRDRNATFEQFRADVVPLLPSAHRPAALALLDAPRDFPADTVVHGDIGPEHILVDDAGRITGVIDFGDAQLGDPAIDLAWALYGAPPAFSAAVAAAYGVTGELRRRASVWHRLGPWHEVTHGLETGSTAHIRSGLAGLLERLSRVDQPRSR</sequence>
<dbReference type="InterPro" id="IPR051678">
    <property type="entry name" value="AGP_Transferase"/>
</dbReference>
<dbReference type="RefSeq" id="WP_387251975.1">
    <property type="nucleotide sequence ID" value="NZ_JBIALX010000006.1"/>
</dbReference>
<evidence type="ECO:0000313" key="3">
    <source>
        <dbReference type="Proteomes" id="UP001601521"/>
    </source>
</evidence>
<protein>
    <submittedName>
        <fullName evidence="2">Phosphotransferase family protein</fullName>
    </submittedName>
</protein>
<dbReference type="InterPro" id="IPR011009">
    <property type="entry name" value="Kinase-like_dom_sf"/>
</dbReference>
<dbReference type="Gene3D" id="3.30.200.20">
    <property type="entry name" value="Phosphorylase Kinase, domain 1"/>
    <property type="match status" value="1"/>
</dbReference>
<accession>A0ABW6NKV0</accession>
<proteinExistence type="predicted"/>
<reference evidence="2 3" key="1">
    <citation type="submission" date="2024-10" db="EMBL/GenBank/DDBJ databases">
        <title>The Natural Products Discovery Center: Release of the First 8490 Sequenced Strains for Exploring Actinobacteria Biosynthetic Diversity.</title>
        <authorList>
            <person name="Kalkreuter E."/>
            <person name="Kautsar S.A."/>
            <person name="Yang D."/>
            <person name="Bader C.D."/>
            <person name="Teijaro C.N."/>
            <person name="Fluegel L."/>
            <person name="Davis C.M."/>
            <person name="Simpson J.R."/>
            <person name="Lauterbach L."/>
            <person name="Steele A.D."/>
            <person name="Gui C."/>
            <person name="Meng S."/>
            <person name="Li G."/>
            <person name="Viehrig K."/>
            <person name="Ye F."/>
            <person name="Su P."/>
            <person name="Kiefer A.F."/>
            <person name="Nichols A."/>
            <person name="Cepeda A.J."/>
            <person name="Yan W."/>
            <person name="Fan B."/>
            <person name="Jiang Y."/>
            <person name="Adhikari A."/>
            <person name="Zheng C.-J."/>
            <person name="Schuster L."/>
            <person name="Cowan T.M."/>
            <person name="Smanski M.J."/>
            <person name="Chevrette M.G."/>
            <person name="De Carvalho L.P.S."/>
            <person name="Shen B."/>
        </authorList>
    </citation>
    <scope>NUCLEOTIDE SEQUENCE [LARGE SCALE GENOMIC DNA]</scope>
    <source>
        <strain evidence="2 3">NPDC004550</strain>
    </source>
</reference>
<gene>
    <name evidence="2" type="ORF">ACFYTH_17140</name>
</gene>
<keyword evidence="3" id="KW-1185">Reference proteome</keyword>
<dbReference type="Gene3D" id="3.90.1200.10">
    <property type="match status" value="1"/>
</dbReference>
<evidence type="ECO:0000259" key="1">
    <source>
        <dbReference type="Pfam" id="PF01636"/>
    </source>
</evidence>
<dbReference type="Pfam" id="PF01636">
    <property type="entry name" value="APH"/>
    <property type="match status" value="1"/>
</dbReference>
<evidence type="ECO:0000313" key="2">
    <source>
        <dbReference type="EMBL" id="MFF0455092.1"/>
    </source>
</evidence>
<name>A0ABW6NKV0_9NOCA</name>
<dbReference type="EMBL" id="JBIALX010000006">
    <property type="protein sequence ID" value="MFF0455092.1"/>
    <property type="molecule type" value="Genomic_DNA"/>
</dbReference>
<organism evidence="2 3">
    <name type="scientific">Nocardia africana</name>
    <dbReference type="NCBI Taxonomy" id="134964"/>
    <lineage>
        <taxon>Bacteria</taxon>
        <taxon>Bacillati</taxon>
        <taxon>Actinomycetota</taxon>
        <taxon>Actinomycetes</taxon>
        <taxon>Mycobacteriales</taxon>
        <taxon>Nocardiaceae</taxon>
        <taxon>Nocardia</taxon>
    </lineage>
</organism>
<dbReference type="SUPFAM" id="SSF56112">
    <property type="entry name" value="Protein kinase-like (PK-like)"/>
    <property type="match status" value="1"/>
</dbReference>
<feature type="domain" description="Aminoglycoside phosphotransferase" evidence="1">
    <location>
        <begin position="2"/>
        <end position="218"/>
    </location>
</feature>
<dbReference type="InterPro" id="IPR002575">
    <property type="entry name" value="Aminoglycoside_PTrfase"/>
</dbReference>